<dbReference type="EMBL" id="BK015910">
    <property type="protein sequence ID" value="DAF84822.1"/>
    <property type="molecule type" value="Genomic_DNA"/>
</dbReference>
<accession>A0A8S5TRI1</accession>
<protein>
    <submittedName>
        <fullName evidence="1">Uncharacterized protein</fullName>
    </submittedName>
</protein>
<proteinExistence type="predicted"/>
<evidence type="ECO:0000313" key="1">
    <source>
        <dbReference type="EMBL" id="DAF84822.1"/>
    </source>
</evidence>
<reference evidence="1" key="1">
    <citation type="journal article" date="2021" name="Proc. Natl. Acad. Sci. U.S.A.">
        <title>A Catalog of Tens of Thousands of Viruses from Human Metagenomes Reveals Hidden Associations with Chronic Diseases.</title>
        <authorList>
            <person name="Tisza M.J."/>
            <person name="Buck C.B."/>
        </authorList>
    </citation>
    <scope>NUCLEOTIDE SEQUENCE</scope>
    <source>
        <strain evidence="1">Ct1SN28</strain>
    </source>
</reference>
<organism evidence="1">
    <name type="scientific">Siphoviridae sp. ct1SN28</name>
    <dbReference type="NCBI Taxonomy" id="2825308"/>
    <lineage>
        <taxon>Viruses</taxon>
        <taxon>Duplodnaviria</taxon>
        <taxon>Heunggongvirae</taxon>
        <taxon>Uroviricota</taxon>
        <taxon>Caudoviricetes</taxon>
    </lineage>
</organism>
<name>A0A8S5TRI1_9CAUD</name>
<sequence length="92" mass="10792">MDIWWVEKEPVGNARLYTHATAQRSKASTLCFVTPRVFIRDMEPAKLRKTNLRALKPRIQLATFSKFPLDHNFIINQKPASEERRVMVPRRA</sequence>